<name>A0ABY7ETW1_MYAAR</name>
<dbReference type="EMBL" id="CP111019">
    <property type="protein sequence ID" value="WAR13402.1"/>
    <property type="molecule type" value="Genomic_DNA"/>
</dbReference>
<evidence type="ECO:0000313" key="1">
    <source>
        <dbReference type="EMBL" id="WAR13402.1"/>
    </source>
</evidence>
<evidence type="ECO:0000313" key="2">
    <source>
        <dbReference type="Proteomes" id="UP001164746"/>
    </source>
</evidence>
<gene>
    <name evidence="1" type="ORF">MAR_027582</name>
</gene>
<organism evidence="1 2">
    <name type="scientific">Mya arenaria</name>
    <name type="common">Soft-shell clam</name>
    <dbReference type="NCBI Taxonomy" id="6604"/>
    <lineage>
        <taxon>Eukaryota</taxon>
        <taxon>Metazoa</taxon>
        <taxon>Spiralia</taxon>
        <taxon>Lophotrochozoa</taxon>
        <taxon>Mollusca</taxon>
        <taxon>Bivalvia</taxon>
        <taxon>Autobranchia</taxon>
        <taxon>Heteroconchia</taxon>
        <taxon>Euheterodonta</taxon>
        <taxon>Imparidentia</taxon>
        <taxon>Neoheterodontei</taxon>
        <taxon>Myida</taxon>
        <taxon>Myoidea</taxon>
        <taxon>Myidae</taxon>
        <taxon>Mya</taxon>
    </lineage>
</organism>
<dbReference type="Proteomes" id="UP001164746">
    <property type="component" value="Chromosome 8"/>
</dbReference>
<keyword evidence="2" id="KW-1185">Reference proteome</keyword>
<reference evidence="1" key="1">
    <citation type="submission" date="2022-11" db="EMBL/GenBank/DDBJ databases">
        <title>Centuries of genome instability and evolution in soft-shell clam transmissible cancer (bioRxiv).</title>
        <authorList>
            <person name="Hart S.F.M."/>
            <person name="Yonemitsu M.A."/>
            <person name="Giersch R.M."/>
            <person name="Beal B.F."/>
            <person name="Arriagada G."/>
            <person name="Davis B.W."/>
            <person name="Ostrander E.A."/>
            <person name="Goff S.P."/>
            <person name="Metzger M.J."/>
        </authorList>
    </citation>
    <scope>NUCLEOTIDE SEQUENCE</scope>
    <source>
        <strain evidence="1">MELC-2E11</strain>
        <tissue evidence="1">Siphon/mantle</tissue>
    </source>
</reference>
<proteinExistence type="predicted"/>
<sequence length="193" mass="22781">MQKNSKEDKRQKEEEAVIKGHNIRKAVLLYSVIVNRLRKRYKMTKTHTEKRNIASLVCATGLIRRYRLADYARKMIGVTTHQMKRKPRRQQIHIKATRVRKAVHSFFERDDNSRIKADKKATITRKGEKKQIRLLNDDIKNLHSKYNSEMGNNTTLTQLLNDVIQNACGAKYLNFRTLFISITFLNNFKHLRV</sequence>
<protein>
    <submittedName>
        <fullName evidence="1">Uncharacterized protein</fullName>
    </submittedName>
</protein>
<accession>A0ABY7ETW1</accession>